<dbReference type="EMBL" id="JAUIQD010000012">
    <property type="protein sequence ID" value="KAK3338652.1"/>
    <property type="molecule type" value="Genomic_DNA"/>
</dbReference>
<sequence length="644" mass="72439">MAVIQHKRPDHLLGLQAPRRPSRDCPSDYLTMADHHRPTTPDRASRSSFSSIRENEGTLTQDFTHTKVSSYLGTEEAIDDPEPARVAHTFNMIQTQLQPPVTHPQSRLLGYWSPADSFQGWKQIQVRGKLASKSFGDLQILNNVWTTPSKPKARKKGGLYKPGESPLERLPTEILTSIISLLAVDVPPNGIARRNVDLMSLLLTSRTAHVATLSTLYRNITIPHSRIFRKFLAHLAHHPSLGTIVRRLDFCHFNPSQLFSTAAERLQARNLTPETLLQCLELTPHLQEFLAQEYLDDDLSADVLRKLLFGMPRLRALDFCGCTSAKFKEAFSSIVSPDWPKELSIRRLSLHKCLTLPSSVFEALLPRLPKLTHLDVAGTRITDAALWSIPTTTRLTHLNLAKCKLLSAQGVIEFLRNHPAAQELVFLSLATDARTNQLFDSHEVTNLLPVLPHTLKSLSLKGAKMDSAHHVELLRSLTKHLEELAIGRCFKLTDVNRLFVPDQDEDVEMQIDWVPQTLKYLDLSDLWGSELDLPFLFGKECAILNNFSEPLEVVEIAEDVFKRVSKSLPALQRIGWRTSECGSRGWMVRHGGDIAAKINAGNAVRDDRRRGWKMGADSWGMRKIPVARAEVGGMYGSFMFGRKL</sequence>
<name>A0AAJ0M9B4_9PEZI</name>
<evidence type="ECO:0000313" key="2">
    <source>
        <dbReference type="EMBL" id="KAK3338652.1"/>
    </source>
</evidence>
<dbReference type="InterPro" id="IPR001611">
    <property type="entry name" value="Leu-rich_rpt"/>
</dbReference>
<evidence type="ECO:0000313" key="4">
    <source>
        <dbReference type="Proteomes" id="UP001275084"/>
    </source>
</evidence>
<evidence type="ECO:0008006" key="5">
    <source>
        <dbReference type="Google" id="ProtNLM"/>
    </source>
</evidence>
<gene>
    <name evidence="3" type="ORF">B0T25DRAFT_308937</name>
    <name evidence="2" type="ORF">B0T25DRAFT_71914</name>
</gene>
<dbReference type="Pfam" id="PF13516">
    <property type="entry name" value="LRR_6"/>
    <property type="match status" value="1"/>
</dbReference>
<reference evidence="3" key="2">
    <citation type="submission" date="2023-06" db="EMBL/GenBank/DDBJ databases">
        <authorList>
            <consortium name="Lawrence Berkeley National Laboratory"/>
            <person name="Haridas S."/>
            <person name="Hensen N."/>
            <person name="Bonometti L."/>
            <person name="Westerberg I."/>
            <person name="Brannstrom I.O."/>
            <person name="Guillou S."/>
            <person name="Cros-Aarteil S."/>
            <person name="Calhoun S."/>
            <person name="Kuo A."/>
            <person name="Mondo S."/>
            <person name="Pangilinan J."/>
            <person name="Riley R."/>
            <person name="Labutti K."/>
            <person name="Andreopoulos B."/>
            <person name="Lipzen A."/>
            <person name="Chen C."/>
            <person name="Yanf M."/>
            <person name="Daum C."/>
            <person name="Ng V."/>
            <person name="Clum A."/>
            <person name="Steindorff A."/>
            <person name="Ohm R."/>
            <person name="Martin F."/>
            <person name="Silar P."/>
            <person name="Natvig D."/>
            <person name="Lalanne C."/>
            <person name="Gautier V."/>
            <person name="Ament-Velasquez S.L."/>
            <person name="Kruys A."/>
            <person name="Hutchinson M.I."/>
            <person name="Powell A.J."/>
            <person name="Barry K."/>
            <person name="Miller A.N."/>
            <person name="Grigoriev I.V."/>
            <person name="Debuchy R."/>
            <person name="Gladieux P."/>
            <person name="Thoren M.H."/>
            <person name="Johannesson H."/>
        </authorList>
    </citation>
    <scope>NUCLEOTIDE SEQUENCE</scope>
    <source>
        <strain evidence="3">CBS 955.72</strain>
    </source>
</reference>
<dbReference type="InterPro" id="IPR050648">
    <property type="entry name" value="F-box_LRR-repeat"/>
</dbReference>
<evidence type="ECO:0000313" key="3">
    <source>
        <dbReference type="EMBL" id="KAK3343829.1"/>
    </source>
</evidence>
<dbReference type="InterPro" id="IPR032675">
    <property type="entry name" value="LRR_dom_sf"/>
</dbReference>
<feature type="region of interest" description="Disordered" evidence="1">
    <location>
        <begin position="1"/>
        <end position="50"/>
    </location>
</feature>
<proteinExistence type="predicted"/>
<dbReference type="Proteomes" id="UP001275084">
    <property type="component" value="Unassembled WGS sequence"/>
</dbReference>
<dbReference type="GO" id="GO:0005737">
    <property type="term" value="C:cytoplasm"/>
    <property type="evidence" value="ECO:0007669"/>
    <property type="project" value="TreeGrafter"/>
</dbReference>
<dbReference type="PANTHER" id="PTHR13382">
    <property type="entry name" value="MITOCHONDRIAL ATP SYNTHASE COUPLING FACTOR B"/>
    <property type="match status" value="1"/>
</dbReference>
<dbReference type="SUPFAM" id="SSF52047">
    <property type="entry name" value="RNI-like"/>
    <property type="match status" value="1"/>
</dbReference>
<dbReference type="AlphaFoldDB" id="A0AAJ0M9B4"/>
<feature type="compositionally biased region" description="Basic and acidic residues" evidence="1">
    <location>
        <begin position="33"/>
        <end position="45"/>
    </location>
</feature>
<protein>
    <recommendedName>
        <fullName evidence="5">Leucine Rich Repeat domain protein</fullName>
    </recommendedName>
</protein>
<dbReference type="EMBL" id="JAUIQD010000007">
    <property type="protein sequence ID" value="KAK3343829.1"/>
    <property type="molecule type" value="Genomic_DNA"/>
</dbReference>
<dbReference type="Gene3D" id="3.80.10.10">
    <property type="entry name" value="Ribonuclease Inhibitor"/>
    <property type="match status" value="1"/>
</dbReference>
<keyword evidence="4" id="KW-1185">Reference proteome</keyword>
<comment type="caution">
    <text evidence="3">The sequence shown here is derived from an EMBL/GenBank/DDBJ whole genome shotgun (WGS) entry which is preliminary data.</text>
</comment>
<evidence type="ECO:0000256" key="1">
    <source>
        <dbReference type="SAM" id="MobiDB-lite"/>
    </source>
</evidence>
<organism evidence="3 4">
    <name type="scientific">Lasiosphaeria hispida</name>
    <dbReference type="NCBI Taxonomy" id="260671"/>
    <lineage>
        <taxon>Eukaryota</taxon>
        <taxon>Fungi</taxon>
        <taxon>Dikarya</taxon>
        <taxon>Ascomycota</taxon>
        <taxon>Pezizomycotina</taxon>
        <taxon>Sordariomycetes</taxon>
        <taxon>Sordariomycetidae</taxon>
        <taxon>Sordariales</taxon>
        <taxon>Lasiosphaeriaceae</taxon>
        <taxon>Lasiosphaeria</taxon>
    </lineage>
</organism>
<reference evidence="3" key="1">
    <citation type="journal article" date="2023" name="Mol. Phylogenet. Evol.">
        <title>Genome-scale phylogeny and comparative genomics of the fungal order Sordariales.</title>
        <authorList>
            <person name="Hensen N."/>
            <person name="Bonometti L."/>
            <person name="Westerberg I."/>
            <person name="Brannstrom I.O."/>
            <person name="Guillou S."/>
            <person name="Cros-Aarteil S."/>
            <person name="Calhoun S."/>
            <person name="Haridas S."/>
            <person name="Kuo A."/>
            <person name="Mondo S."/>
            <person name="Pangilinan J."/>
            <person name="Riley R."/>
            <person name="LaButti K."/>
            <person name="Andreopoulos B."/>
            <person name="Lipzen A."/>
            <person name="Chen C."/>
            <person name="Yan M."/>
            <person name="Daum C."/>
            <person name="Ng V."/>
            <person name="Clum A."/>
            <person name="Steindorff A."/>
            <person name="Ohm R.A."/>
            <person name="Martin F."/>
            <person name="Silar P."/>
            <person name="Natvig D.O."/>
            <person name="Lalanne C."/>
            <person name="Gautier V."/>
            <person name="Ament-Velasquez S.L."/>
            <person name="Kruys A."/>
            <person name="Hutchinson M.I."/>
            <person name="Powell A.J."/>
            <person name="Barry K."/>
            <person name="Miller A.N."/>
            <person name="Grigoriev I.V."/>
            <person name="Debuchy R."/>
            <person name="Gladieux P."/>
            <person name="Hiltunen Thoren M."/>
            <person name="Johannesson H."/>
        </authorList>
    </citation>
    <scope>NUCLEOTIDE SEQUENCE</scope>
    <source>
        <strain evidence="3">CBS 955.72</strain>
    </source>
</reference>
<accession>A0AAJ0M9B4</accession>
<dbReference type="PANTHER" id="PTHR13382:SF7">
    <property type="entry name" value="LEUCINE-RICH REPEAT-CONTAINING PROTEIN"/>
    <property type="match status" value="1"/>
</dbReference>